<organism evidence="8 9">
    <name type="scientific">Rickenella mellea</name>
    <dbReference type="NCBI Taxonomy" id="50990"/>
    <lineage>
        <taxon>Eukaryota</taxon>
        <taxon>Fungi</taxon>
        <taxon>Dikarya</taxon>
        <taxon>Basidiomycota</taxon>
        <taxon>Agaricomycotina</taxon>
        <taxon>Agaricomycetes</taxon>
        <taxon>Hymenochaetales</taxon>
        <taxon>Rickenellaceae</taxon>
        <taxon>Rickenella</taxon>
    </lineage>
</organism>
<dbReference type="PANTHER" id="PTHR24205">
    <property type="entry name" value="FOUR AND A HALF LIM DOMAINS PROTEIN"/>
    <property type="match status" value="1"/>
</dbReference>
<gene>
    <name evidence="8" type="ORF">BD410DRAFT_740453</name>
</gene>
<feature type="compositionally biased region" description="Basic and acidic residues" evidence="6">
    <location>
        <begin position="626"/>
        <end position="639"/>
    </location>
</feature>
<dbReference type="STRING" id="50990.A0A4Y7QIH3"/>
<dbReference type="SMART" id="SM00132">
    <property type="entry name" value="LIM"/>
    <property type="match status" value="1"/>
</dbReference>
<dbReference type="PANTHER" id="PTHR24205:SF16">
    <property type="entry name" value="GH01042P-RELATED"/>
    <property type="match status" value="1"/>
</dbReference>
<evidence type="ECO:0000256" key="6">
    <source>
        <dbReference type="SAM" id="MobiDB-lite"/>
    </source>
</evidence>
<evidence type="ECO:0000313" key="9">
    <source>
        <dbReference type="Proteomes" id="UP000294933"/>
    </source>
</evidence>
<feature type="compositionally biased region" description="Polar residues" evidence="6">
    <location>
        <begin position="164"/>
        <end position="177"/>
    </location>
</feature>
<evidence type="ECO:0000259" key="7">
    <source>
        <dbReference type="PROSITE" id="PS50023"/>
    </source>
</evidence>
<dbReference type="GO" id="GO:0003712">
    <property type="term" value="F:transcription coregulator activity"/>
    <property type="evidence" value="ECO:0007669"/>
    <property type="project" value="TreeGrafter"/>
</dbReference>
<evidence type="ECO:0000256" key="5">
    <source>
        <dbReference type="PROSITE-ProRule" id="PRU00125"/>
    </source>
</evidence>
<evidence type="ECO:0000256" key="4">
    <source>
        <dbReference type="ARBA" id="ARBA00023038"/>
    </source>
</evidence>
<accession>A0A4Y7QIH3</accession>
<keyword evidence="4 5" id="KW-0440">LIM domain</keyword>
<dbReference type="OrthoDB" id="1112565at2759"/>
<dbReference type="AlphaFoldDB" id="A0A4Y7QIH3"/>
<feature type="compositionally biased region" description="Polar residues" evidence="6">
    <location>
        <begin position="194"/>
        <end position="236"/>
    </location>
</feature>
<dbReference type="VEuPathDB" id="FungiDB:BD410DRAFT_740453"/>
<dbReference type="GO" id="GO:0046872">
    <property type="term" value="F:metal ion binding"/>
    <property type="evidence" value="ECO:0007669"/>
    <property type="project" value="UniProtKB-KW"/>
</dbReference>
<feature type="region of interest" description="Disordered" evidence="6">
    <location>
        <begin position="623"/>
        <end position="654"/>
    </location>
</feature>
<dbReference type="PROSITE" id="PS50023">
    <property type="entry name" value="LIM_DOMAIN_2"/>
    <property type="match status" value="1"/>
</dbReference>
<keyword evidence="1 5" id="KW-0479">Metal-binding</keyword>
<feature type="compositionally biased region" description="Basic and acidic residues" evidence="6">
    <location>
        <begin position="125"/>
        <end position="134"/>
    </location>
</feature>
<reference evidence="8 9" key="1">
    <citation type="submission" date="2018-06" db="EMBL/GenBank/DDBJ databases">
        <title>A transcriptomic atlas of mushroom development highlights an independent origin of complex multicellularity.</title>
        <authorList>
            <consortium name="DOE Joint Genome Institute"/>
            <person name="Krizsan K."/>
            <person name="Almasi E."/>
            <person name="Merenyi Z."/>
            <person name="Sahu N."/>
            <person name="Viragh M."/>
            <person name="Koszo T."/>
            <person name="Mondo S."/>
            <person name="Kiss B."/>
            <person name="Balint B."/>
            <person name="Kues U."/>
            <person name="Barry K."/>
            <person name="Hegedus J.C."/>
            <person name="Henrissat B."/>
            <person name="Johnson J."/>
            <person name="Lipzen A."/>
            <person name="Ohm R."/>
            <person name="Nagy I."/>
            <person name="Pangilinan J."/>
            <person name="Yan J."/>
            <person name="Xiong Y."/>
            <person name="Grigoriev I.V."/>
            <person name="Hibbett D.S."/>
            <person name="Nagy L.G."/>
        </authorList>
    </citation>
    <scope>NUCLEOTIDE SEQUENCE [LARGE SCALE GENOMIC DNA]</scope>
    <source>
        <strain evidence="8 9">SZMC22713</strain>
    </source>
</reference>
<dbReference type="GO" id="GO:0030695">
    <property type="term" value="F:GTPase regulator activity"/>
    <property type="evidence" value="ECO:0007669"/>
    <property type="project" value="UniProtKB-ARBA"/>
</dbReference>
<dbReference type="GO" id="GO:0005634">
    <property type="term" value="C:nucleus"/>
    <property type="evidence" value="ECO:0007669"/>
    <property type="project" value="TreeGrafter"/>
</dbReference>
<protein>
    <recommendedName>
        <fullName evidence="7">LIM zinc-binding domain-containing protein</fullName>
    </recommendedName>
</protein>
<feature type="compositionally biased region" description="Low complexity" evidence="6">
    <location>
        <begin position="366"/>
        <end position="387"/>
    </location>
</feature>
<dbReference type="Gene3D" id="2.10.110.10">
    <property type="entry name" value="Cysteine Rich Protein"/>
    <property type="match status" value="2"/>
</dbReference>
<keyword evidence="2" id="KW-0677">Repeat</keyword>
<name>A0A4Y7QIH3_9AGAM</name>
<keyword evidence="9" id="KW-1185">Reference proteome</keyword>
<dbReference type="EMBL" id="ML170159">
    <property type="protein sequence ID" value="TDL27424.1"/>
    <property type="molecule type" value="Genomic_DNA"/>
</dbReference>
<evidence type="ECO:0000256" key="2">
    <source>
        <dbReference type="ARBA" id="ARBA00022737"/>
    </source>
</evidence>
<proteinExistence type="predicted"/>
<dbReference type="Pfam" id="PF00412">
    <property type="entry name" value="LIM"/>
    <property type="match status" value="1"/>
</dbReference>
<feature type="compositionally biased region" description="Basic and acidic residues" evidence="6">
    <location>
        <begin position="298"/>
        <end position="309"/>
    </location>
</feature>
<dbReference type="SUPFAM" id="SSF57716">
    <property type="entry name" value="Glucocorticoid receptor-like (DNA-binding domain)"/>
    <property type="match status" value="2"/>
</dbReference>
<evidence type="ECO:0000313" key="8">
    <source>
        <dbReference type="EMBL" id="TDL27424.1"/>
    </source>
</evidence>
<sequence>MDGRRANAPRYLNINATPDPERGTPPLSPNSGYSSHSPRTPQSQSPISVPGAVRPARPTVDIVDATTDPFASRPNYFPSKSIDVRNARDAPPSSATSISPSSAKLPLSERLKNTIRGGTSPFPSAEDKPPEPEPPRSSSESDFSGLAYDDDKIDEDDITLENDAPQTSLRSSKSESSVIGRRARRSGQRFPSLGENTMSSIPSPKTPNRPTAIASNSPVSPTARSDSGVTRHASNVSTSPSSISPSSSQRSITGRPNKLTKSPRSPRVGLPLSPSNSTSSSYSRSSRSTARSIGAPERSMDTVFEDRVQPPRPAPTPPRIPSESPLKSALKPTGTNGASLVHANSFSHPPIPAERAAPKLPTRSRTTPLLSPKSPSASLPSSTSAPLNGDRLASSPKSTRDRSAGRPEVADMEETAKVRNCTRCERRIEDGRWIKAEGAGVLCERCWKTMYLPKCRRCNRPIEKQAVSSADGQLKGKYHRECFNCHTCHKPFPDKEFYVFDGKPFCRYHYHEANDSLCSARSCGEPIEGACAVAHTGERFHPEHLVCEYEYEHANDDDPRARLSSVAEEEEDEEVVIGGSASRLGRVGKKGDKGTRQCGERLEEYFEVDGRMMCERHAMAFSSSSPEEREVFSERDQARSARAVRRTTQLIDLR</sequence>
<dbReference type="Proteomes" id="UP000294933">
    <property type="component" value="Unassembled WGS sequence"/>
</dbReference>
<feature type="compositionally biased region" description="Low complexity" evidence="6">
    <location>
        <begin position="90"/>
        <end position="103"/>
    </location>
</feature>
<dbReference type="PROSITE" id="PS00478">
    <property type="entry name" value="LIM_DOMAIN_1"/>
    <property type="match status" value="1"/>
</dbReference>
<feature type="compositionally biased region" description="Low complexity" evidence="6">
    <location>
        <begin position="273"/>
        <end position="292"/>
    </location>
</feature>
<dbReference type="InterPro" id="IPR001781">
    <property type="entry name" value="Znf_LIM"/>
</dbReference>
<keyword evidence="3 5" id="KW-0862">Zinc</keyword>
<feature type="compositionally biased region" description="Polar residues" evidence="6">
    <location>
        <begin position="29"/>
        <end position="47"/>
    </location>
</feature>
<evidence type="ECO:0000256" key="3">
    <source>
        <dbReference type="ARBA" id="ARBA00022833"/>
    </source>
</evidence>
<feature type="compositionally biased region" description="Pro residues" evidence="6">
    <location>
        <begin position="310"/>
        <end position="320"/>
    </location>
</feature>
<evidence type="ECO:0000256" key="1">
    <source>
        <dbReference type="ARBA" id="ARBA00022723"/>
    </source>
</evidence>
<feature type="compositionally biased region" description="Acidic residues" evidence="6">
    <location>
        <begin position="151"/>
        <end position="160"/>
    </location>
</feature>
<feature type="compositionally biased region" description="Polar residues" evidence="6">
    <location>
        <begin position="333"/>
        <end position="347"/>
    </location>
</feature>
<feature type="compositionally biased region" description="Basic and acidic residues" evidence="6">
    <location>
        <begin position="398"/>
        <end position="412"/>
    </location>
</feature>
<feature type="domain" description="LIM zinc-binding" evidence="7">
    <location>
        <begin position="453"/>
        <end position="516"/>
    </location>
</feature>
<dbReference type="CDD" id="cd09397">
    <property type="entry name" value="LIM1_UF1"/>
    <property type="match status" value="1"/>
</dbReference>
<feature type="compositionally biased region" description="Low complexity" evidence="6">
    <location>
        <begin position="237"/>
        <end position="253"/>
    </location>
</feature>
<feature type="region of interest" description="Disordered" evidence="6">
    <location>
        <begin position="1"/>
        <end position="412"/>
    </location>
</feature>